<dbReference type="EMBL" id="MZGX01000004">
    <property type="protein sequence ID" value="OPX45535.1"/>
    <property type="molecule type" value="Genomic_DNA"/>
</dbReference>
<comment type="subcellular location">
    <subcellularLocation>
        <location evidence="1">Cell membrane</location>
        <topology evidence="1">Multi-pass membrane protein</topology>
    </subcellularLocation>
</comment>
<dbReference type="RefSeq" id="WP_080063361.1">
    <property type="nucleotide sequence ID" value="NZ_MZGX01000004.1"/>
</dbReference>
<protein>
    <submittedName>
        <fullName evidence="7">Stage V sporulation protein B</fullName>
    </submittedName>
</protein>
<feature type="transmembrane region" description="Helical" evidence="6">
    <location>
        <begin position="356"/>
        <end position="374"/>
    </location>
</feature>
<feature type="transmembrane region" description="Helical" evidence="6">
    <location>
        <begin position="7"/>
        <end position="29"/>
    </location>
</feature>
<dbReference type="InterPro" id="IPR050833">
    <property type="entry name" value="Poly_Biosynth_Transport"/>
</dbReference>
<dbReference type="PIRSF" id="PIRSF038958">
    <property type="entry name" value="PG_synth_SpoVB"/>
    <property type="match status" value="1"/>
</dbReference>
<feature type="transmembrane region" description="Helical" evidence="6">
    <location>
        <begin position="185"/>
        <end position="207"/>
    </location>
</feature>
<dbReference type="PANTHER" id="PTHR30250:SF24">
    <property type="entry name" value="STAGE V SPORULATION PROTEIN B"/>
    <property type="match status" value="1"/>
</dbReference>
<dbReference type="InterPro" id="IPR024923">
    <property type="entry name" value="PG_synth_SpoVB"/>
</dbReference>
<evidence type="ECO:0000256" key="2">
    <source>
        <dbReference type="ARBA" id="ARBA00022475"/>
    </source>
</evidence>
<feature type="transmembrane region" description="Helical" evidence="6">
    <location>
        <begin position="120"/>
        <end position="139"/>
    </location>
</feature>
<feature type="transmembrane region" description="Helical" evidence="6">
    <location>
        <begin position="325"/>
        <end position="344"/>
    </location>
</feature>
<organism evidence="7 8">
    <name type="scientific">Ruminiclostridium hungatei</name>
    <name type="common">Clostridium hungatei</name>
    <dbReference type="NCBI Taxonomy" id="48256"/>
    <lineage>
        <taxon>Bacteria</taxon>
        <taxon>Bacillati</taxon>
        <taxon>Bacillota</taxon>
        <taxon>Clostridia</taxon>
        <taxon>Eubacteriales</taxon>
        <taxon>Oscillospiraceae</taxon>
        <taxon>Ruminiclostridium</taxon>
    </lineage>
</organism>
<dbReference type="Proteomes" id="UP000191554">
    <property type="component" value="Unassembled WGS sequence"/>
</dbReference>
<name>A0A1V4SPZ4_RUMHU</name>
<feature type="transmembrane region" description="Helical" evidence="6">
    <location>
        <begin position="86"/>
        <end position="114"/>
    </location>
</feature>
<feature type="transmembrane region" description="Helical" evidence="6">
    <location>
        <begin position="281"/>
        <end position="304"/>
    </location>
</feature>
<feature type="transmembrane region" description="Helical" evidence="6">
    <location>
        <begin position="386"/>
        <end position="406"/>
    </location>
</feature>
<dbReference type="AlphaFoldDB" id="A0A1V4SPZ4"/>
<keyword evidence="3 6" id="KW-0812">Transmembrane</keyword>
<evidence type="ECO:0000313" key="8">
    <source>
        <dbReference type="Proteomes" id="UP000191554"/>
    </source>
</evidence>
<feature type="transmembrane region" description="Helical" evidence="6">
    <location>
        <begin position="41"/>
        <end position="65"/>
    </location>
</feature>
<keyword evidence="8" id="KW-1185">Reference proteome</keyword>
<proteinExistence type="predicted"/>
<evidence type="ECO:0000256" key="4">
    <source>
        <dbReference type="ARBA" id="ARBA00022989"/>
    </source>
</evidence>
<sequence length="522" mass="57326">MKKTFITGAIILIAAGFVTRIIGFIYRIYLSNLIGAEGMGVYQLIVPVYTLVILTLTSGVSIAVSKMIAEQAALGNHINIRRISKVGLAGVTAASAIVSVFLYINIDFIVNVILKDTRTYMSVLIMIPCIPVIAAASAYKGYFYGIQEVTPTAFSQIAEQLVKIGITLALAARFLEAGLEYACALATVGMAVGEMSNLLVLAAYYRFKKYPHITPASSKGRIQKRKLVTSIVGCAAPISFNRFIISVMYAAEVILIPQRLLAGGLDYVRCMEEYGKLMGMAMPLIMFPALVTTSLATTLVPAISESISLNNYGRANYRISKSIQITMVLGFVFTALFFCYPHKIADMIYPGQNVGHTLLLLSFTCIFMYLQQILMGIMNGLGKQGLLLVNSIVGSVIRILCVFYLIPQYGIPSYIAGVIFSTLIVCVLNFITIVRSTGMALDFRHWLIRPGLVMVVLLFTGNYIFSFFNFLKLPVALHTLLAVGAYIVIALFLMALVGAVDWRELLQLLGIKSKKVRKYKKE</sequence>
<keyword evidence="2" id="KW-1003">Cell membrane</keyword>
<evidence type="ECO:0000256" key="5">
    <source>
        <dbReference type="ARBA" id="ARBA00023136"/>
    </source>
</evidence>
<feature type="transmembrane region" description="Helical" evidence="6">
    <location>
        <begin position="227"/>
        <end position="251"/>
    </location>
</feature>
<dbReference type="InterPro" id="IPR002797">
    <property type="entry name" value="Polysacc_synth"/>
</dbReference>
<evidence type="ECO:0000313" key="7">
    <source>
        <dbReference type="EMBL" id="OPX45535.1"/>
    </source>
</evidence>
<keyword evidence="5 6" id="KW-0472">Membrane</keyword>
<feature type="transmembrane region" description="Helical" evidence="6">
    <location>
        <begin position="160"/>
        <end position="179"/>
    </location>
</feature>
<evidence type="ECO:0000256" key="1">
    <source>
        <dbReference type="ARBA" id="ARBA00004651"/>
    </source>
</evidence>
<dbReference type="OrthoDB" id="9775950at2"/>
<dbReference type="Pfam" id="PF01943">
    <property type="entry name" value="Polysacc_synt"/>
    <property type="match status" value="1"/>
</dbReference>
<dbReference type="STRING" id="48256.CLHUN_09100"/>
<dbReference type="InterPro" id="IPR014249">
    <property type="entry name" value="Spore_V_B"/>
</dbReference>
<gene>
    <name evidence="7" type="primary">spoVB_1</name>
    <name evidence="7" type="ORF">CLHUN_09100</name>
</gene>
<keyword evidence="4 6" id="KW-1133">Transmembrane helix</keyword>
<dbReference type="PANTHER" id="PTHR30250">
    <property type="entry name" value="PST FAMILY PREDICTED COLANIC ACID TRANSPORTER"/>
    <property type="match status" value="1"/>
</dbReference>
<dbReference type="NCBIfam" id="TIGR02900">
    <property type="entry name" value="spore_V_B"/>
    <property type="match status" value="1"/>
</dbReference>
<comment type="caution">
    <text evidence="7">The sequence shown here is derived from an EMBL/GenBank/DDBJ whole genome shotgun (WGS) entry which is preliminary data.</text>
</comment>
<accession>A0A1V4SPZ4</accession>
<feature type="transmembrane region" description="Helical" evidence="6">
    <location>
        <begin position="446"/>
        <end position="468"/>
    </location>
</feature>
<evidence type="ECO:0000256" key="6">
    <source>
        <dbReference type="SAM" id="Phobius"/>
    </source>
</evidence>
<dbReference type="GO" id="GO:0005886">
    <property type="term" value="C:plasma membrane"/>
    <property type="evidence" value="ECO:0007669"/>
    <property type="project" value="UniProtKB-SubCell"/>
</dbReference>
<reference evidence="7 8" key="1">
    <citation type="submission" date="2017-03" db="EMBL/GenBank/DDBJ databases">
        <title>Genome sequence of Clostridium hungatei DSM 14427.</title>
        <authorList>
            <person name="Poehlein A."/>
            <person name="Daniel R."/>
        </authorList>
    </citation>
    <scope>NUCLEOTIDE SEQUENCE [LARGE SCALE GENOMIC DNA]</scope>
    <source>
        <strain evidence="7 8">DSM 14427</strain>
    </source>
</reference>
<feature type="transmembrane region" description="Helical" evidence="6">
    <location>
        <begin position="480"/>
        <end position="502"/>
    </location>
</feature>
<feature type="transmembrane region" description="Helical" evidence="6">
    <location>
        <begin position="412"/>
        <end position="434"/>
    </location>
</feature>
<evidence type="ECO:0000256" key="3">
    <source>
        <dbReference type="ARBA" id="ARBA00022692"/>
    </source>
</evidence>
<dbReference type="CDD" id="cd13124">
    <property type="entry name" value="MATE_SpoVB_like"/>
    <property type="match status" value="1"/>
</dbReference>